<dbReference type="EMBL" id="BJYX01000002">
    <property type="protein sequence ID" value="GEO28807.1"/>
    <property type="molecule type" value="Genomic_DNA"/>
</dbReference>
<dbReference type="AlphaFoldDB" id="A0A512CX89"/>
<dbReference type="Pfam" id="PF00300">
    <property type="entry name" value="His_Phos_1"/>
    <property type="match status" value="1"/>
</dbReference>
<protein>
    <submittedName>
        <fullName evidence="1">Putative phosphoglycerate/bisphosphoglycerate mutase</fullName>
    </submittedName>
</protein>
<evidence type="ECO:0000313" key="2">
    <source>
        <dbReference type="Proteomes" id="UP000321534"/>
    </source>
</evidence>
<organism evidence="1 2">
    <name type="scientific">Terrabacter aerolatus</name>
    <dbReference type="NCBI Taxonomy" id="422442"/>
    <lineage>
        <taxon>Bacteria</taxon>
        <taxon>Bacillati</taxon>
        <taxon>Actinomycetota</taxon>
        <taxon>Actinomycetes</taxon>
        <taxon>Micrococcales</taxon>
        <taxon>Intrasporangiaceae</taxon>
        <taxon>Terrabacter</taxon>
    </lineage>
</organism>
<dbReference type="Proteomes" id="UP000321534">
    <property type="component" value="Unassembled WGS sequence"/>
</dbReference>
<dbReference type="PANTHER" id="PTHR47623">
    <property type="entry name" value="OS09G0287300 PROTEIN"/>
    <property type="match status" value="1"/>
</dbReference>
<dbReference type="CDD" id="cd07067">
    <property type="entry name" value="HP_PGM_like"/>
    <property type="match status" value="1"/>
</dbReference>
<evidence type="ECO:0000313" key="1">
    <source>
        <dbReference type="EMBL" id="GEO28807.1"/>
    </source>
</evidence>
<accession>A0A512CX89</accession>
<dbReference type="InterPro" id="IPR029033">
    <property type="entry name" value="His_PPase_superfam"/>
</dbReference>
<proteinExistence type="predicted"/>
<dbReference type="SMART" id="SM00855">
    <property type="entry name" value="PGAM"/>
    <property type="match status" value="1"/>
</dbReference>
<dbReference type="SUPFAM" id="SSF53254">
    <property type="entry name" value="Phosphoglycerate mutase-like"/>
    <property type="match status" value="1"/>
</dbReference>
<dbReference type="PANTHER" id="PTHR47623:SF1">
    <property type="entry name" value="OS09G0287300 PROTEIN"/>
    <property type="match status" value="1"/>
</dbReference>
<dbReference type="InterPro" id="IPR013078">
    <property type="entry name" value="His_Pase_superF_clade-1"/>
</dbReference>
<dbReference type="OrthoDB" id="9810154at2"/>
<sequence length="181" mass="19624">MLGGMSSASREKTLILMRHAKAEEGPGKPDHDRELAARGRRDAKAAGKWLHAEGLVPDLVICSTAHRTRQTWEEACRGGAHTEFVEFRRSVYLGGSEQTLETVREDGGDTSTVLVVGHNPTMAQLTSLLTDGEGSREAHEALGQGFVTSGLAVLRYAGDWADLDLGSCELTRFHVSRGHDD</sequence>
<keyword evidence="2" id="KW-1185">Reference proteome</keyword>
<gene>
    <name evidence="1" type="ORF">TAE01_06170</name>
</gene>
<comment type="caution">
    <text evidence="1">The sequence shown here is derived from an EMBL/GenBank/DDBJ whole genome shotgun (WGS) entry which is preliminary data.</text>
</comment>
<dbReference type="Gene3D" id="3.40.50.1240">
    <property type="entry name" value="Phosphoglycerate mutase-like"/>
    <property type="match status" value="1"/>
</dbReference>
<name>A0A512CX89_9MICO</name>
<reference evidence="1 2" key="1">
    <citation type="submission" date="2019-07" db="EMBL/GenBank/DDBJ databases">
        <title>Whole genome shotgun sequence of Terrabacter aerolatus NBRC 106305.</title>
        <authorList>
            <person name="Hosoyama A."/>
            <person name="Uohara A."/>
            <person name="Ohji S."/>
            <person name="Ichikawa N."/>
        </authorList>
    </citation>
    <scope>NUCLEOTIDE SEQUENCE [LARGE SCALE GENOMIC DNA]</scope>
    <source>
        <strain evidence="1 2">NBRC 106305</strain>
    </source>
</reference>